<dbReference type="GO" id="GO:0099621">
    <property type="term" value="F:undecaprenyl-phosphate 4-deoxy-4-formamido-L-arabinose transferase activity"/>
    <property type="evidence" value="ECO:0007669"/>
    <property type="project" value="TreeGrafter"/>
</dbReference>
<dbReference type="GO" id="GO:0005886">
    <property type="term" value="C:plasma membrane"/>
    <property type="evidence" value="ECO:0007669"/>
    <property type="project" value="TreeGrafter"/>
</dbReference>
<evidence type="ECO:0000256" key="4">
    <source>
        <dbReference type="ARBA" id="ARBA00022692"/>
    </source>
</evidence>
<protein>
    <submittedName>
        <fullName evidence="10">Glycosyl transferase, family 2</fullName>
    </submittedName>
</protein>
<dbReference type="InterPro" id="IPR001173">
    <property type="entry name" value="Glyco_trans_2-like"/>
</dbReference>
<evidence type="ECO:0000313" key="10">
    <source>
        <dbReference type="EMBL" id="CAA9532963.1"/>
    </source>
</evidence>
<keyword evidence="1" id="KW-1003">Cell membrane</keyword>
<feature type="transmembrane region" description="Helical" evidence="8">
    <location>
        <begin position="304"/>
        <end position="326"/>
    </location>
</feature>
<evidence type="ECO:0000256" key="2">
    <source>
        <dbReference type="ARBA" id="ARBA00022676"/>
    </source>
</evidence>
<feature type="domain" description="Glycosyltransferase 2-like" evidence="9">
    <location>
        <begin position="41"/>
        <end position="205"/>
    </location>
</feature>
<dbReference type="InterPro" id="IPR050256">
    <property type="entry name" value="Glycosyltransferase_2"/>
</dbReference>
<evidence type="ECO:0000256" key="7">
    <source>
        <dbReference type="ARBA" id="ARBA00023136"/>
    </source>
</evidence>
<keyword evidence="2" id="KW-0328">Glycosyltransferase</keyword>
<keyword evidence="7 8" id="KW-0472">Membrane</keyword>
<dbReference type="AlphaFoldDB" id="A0A6J4TXJ1"/>
<dbReference type="Gene3D" id="3.90.550.10">
    <property type="entry name" value="Spore Coat Polysaccharide Biosynthesis Protein SpsA, Chain A"/>
    <property type="match status" value="1"/>
</dbReference>
<keyword evidence="6 8" id="KW-1133">Transmembrane helix</keyword>
<keyword evidence="5" id="KW-0448">Lipopolysaccharide biosynthesis</keyword>
<reference evidence="10" key="1">
    <citation type="submission" date="2020-02" db="EMBL/GenBank/DDBJ databases">
        <authorList>
            <person name="Meier V. D."/>
        </authorList>
    </citation>
    <scope>NUCLEOTIDE SEQUENCE</scope>
    <source>
        <strain evidence="10">AVDCRST_MAG59</strain>
    </source>
</reference>
<evidence type="ECO:0000256" key="5">
    <source>
        <dbReference type="ARBA" id="ARBA00022985"/>
    </source>
</evidence>
<gene>
    <name evidence="10" type="ORF">AVDCRST_MAG59-31</name>
</gene>
<accession>A0A6J4TXJ1</accession>
<keyword evidence="3 10" id="KW-0808">Transferase</keyword>
<dbReference type="Pfam" id="PF00535">
    <property type="entry name" value="Glycos_transf_2"/>
    <property type="match status" value="1"/>
</dbReference>
<organism evidence="10">
    <name type="scientific">uncultured Thermomicrobiales bacterium</name>
    <dbReference type="NCBI Taxonomy" id="1645740"/>
    <lineage>
        <taxon>Bacteria</taxon>
        <taxon>Pseudomonadati</taxon>
        <taxon>Thermomicrobiota</taxon>
        <taxon>Thermomicrobia</taxon>
        <taxon>Thermomicrobiales</taxon>
        <taxon>environmental samples</taxon>
    </lineage>
</organism>
<dbReference type="PANTHER" id="PTHR48090">
    <property type="entry name" value="UNDECAPRENYL-PHOSPHATE 4-DEOXY-4-FORMAMIDO-L-ARABINOSE TRANSFERASE-RELATED"/>
    <property type="match status" value="1"/>
</dbReference>
<evidence type="ECO:0000259" key="9">
    <source>
        <dbReference type="Pfam" id="PF00535"/>
    </source>
</evidence>
<evidence type="ECO:0000256" key="6">
    <source>
        <dbReference type="ARBA" id="ARBA00022989"/>
    </source>
</evidence>
<evidence type="ECO:0000256" key="1">
    <source>
        <dbReference type="ARBA" id="ARBA00022475"/>
    </source>
</evidence>
<dbReference type="InterPro" id="IPR029044">
    <property type="entry name" value="Nucleotide-diphossugar_trans"/>
</dbReference>
<feature type="transmembrane region" description="Helical" evidence="8">
    <location>
        <begin position="272"/>
        <end position="292"/>
    </location>
</feature>
<dbReference type="EMBL" id="CADCWF010000001">
    <property type="protein sequence ID" value="CAA9532963.1"/>
    <property type="molecule type" value="Genomic_DNA"/>
</dbReference>
<dbReference type="PANTHER" id="PTHR48090:SF3">
    <property type="entry name" value="UNDECAPRENYL-PHOSPHATE 4-DEOXY-4-FORMAMIDO-L-ARABINOSE TRANSFERASE"/>
    <property type="match status" value="1"/>
</dbReference>
<name>A0A6J4TXJ1_9BACT</name>
<dbReference type="CDD" id="cd04187">
    <property type="entry name" value="DPM1_like_bac"/>
    <property type="match status" value="1"/>
</dbReference>
<dbReference type="SUPFAM" id="SSF53448">
    <property type="entry name" value="Nucleotide-diphospho-sugar transferases"/>
    <property type="match status" value="1"/>
</dbReference>
<keyword evidence="4 8" id="KW-0812">Transmembrane</keyword>
<dbReference type="GO" id="GO:0009103">
    <property type="term" value="P:lipopolysaccharide biosynthetic process"/>
    <property type="evidence" value="ECO:0007669"/>
    <property type="project" value="UniProtKB-KW"/>
</dbReference>
<evidence type="ECO:0000256" key="8">
    <source>
        <dbReference type="SAM" id="Phobius"/>
    </source>
</evidence>
<proteinExistence type="predicted"/>
<evidence type="ECO:0000256" key="3">
    <source>
        <dbReference type="ARBA" id="ARBA00022679"/>
    </source>
</evidence>
<sequence>MGVGVQAASGGIALAPVRDASRVAPTATMAAETVPPVAGVSIVVPVYNEEGNLRELHRRVVVAMERIGLPWELIVVDDGSRDGGWAVLREIVVADDRVKGLRHRRNFGKARALTTGFAAVGHGHDLVVTMDGDLQDDPDELDRFVEAIDGGYDLVSGWKQKRQDPLGKTLPSKLFNATVRRVSGVQLNDFNCGFKAYRVEVVRTIRLYGELHRFTPVLANAEGFRIGELPVTHHPRRWGRSKYGWSRLPKGFLDLLTVTFITKYRQRPMHMLGVPGLVTMALGVLIGLWLTAEKVLTGAAIGTRPLLLLAVLLVVIGAQFFGFGLLGELLAHGAHEPDEAARLAPLRETLGPMPHGLSGAARDG</sequence>